<protein>
    <submittedName>
        <fullName evidence="2">Uncharacterized protein</fullName>
    </submittedName>
</protein>
<evidence type="ECO:0000256" key="1">
    <source>
        <dbReference type="SAM" id="SignalP"/>
    </source>
</evidence>
<keyword evidence="1" id="KW-0732">Signal</keyword>
<dbReference type="AlphaFoldDB" id="A0A3G9JHP8"/>
<sequence length="141" mass="16837">MNRKLRNLITITFVLLLGNIANGQTDQNFNALLSAYQKAAIQYDLSEATNDISETNYWREQYHFYKQRLEKIIFNNNQLARENPRTYCLPALNSYNRYMQVNSSTVIASELKNDMYHLDSFFELQKYCARFDIYYDPNQRM</sequence>
<gene>
    <name evidence="2" type="ORF">myaer102_20440</name>
</gene>
<reference evidence="2 3" key="1">
    <citation type="submission" date="2018-11" db="EMBL/GenBank/DDBJ databases">
        <title>Complete genome sequence of Microcystis aeruginosa NIES-102.</title>
        <authorList>
            <person name="Yamaguchi H."/>
            <person name="Suzuki S."/>
            <person name="Kawachi M."/>
        </authorList>
    </citation>
    <scope>NUCLEOTIDE SEQUENCE [LARGE SCALE GENOMIC DNA]</scope>
    <source>
        <strain evidence="2 3">NIES-102</strain>
    </source>
</reference>
<organism evidence="2 3">
    <name type="scientific">Microcystis viridis NIES-102</name>
    <dbReference type="NCBI Taxonomy" id="213615"/>
    <lineage>
        <taxon>Bacteria</taxon>
        <taxon>Bacillati</taxon>
        <taxon>Cyanobacteriota</taxon>
        <taxon>Cyanophyceae</taxon>
        <taxon>Oscillatoriophycideae</taxon>
        <taxon>Chroococcales</taxon>
        <taxon>Microcystaceae</taxon>
        <taxon>Microcystis</taxon>
    </lineage>
</organism>
<proteinExistence type="predicted"/>
<feature type="signal peptide" evidence="1">
    <location>
        <begin position="1"/>
        <end position="23"/>
    </location>
</feature>
<name>A0A3G9JHP8_MICVR</name>
<dbReference type="RefSeq" id="WP_125730765.1">
    <property type="nucleotide sequence ID" value="NZ_AP019314.1"/>
</dbReference>
<accession>A0A3G9JHP8</accession>
<dbReference type="Proteomes" id="UP000278152">
    <property type="component" value="Chromosome"/>
</dbReference>
<dbReference type="KEGG" id="mvz:myaer102_20440"/>
<evidence type="ECO:0000313" key="2">
    <source>
        <dbReference type="EMBL" id="BBH39512.1"/>
    </source>
</evidence>
<feature type="chain" id="PRO_5018252676" evidence="1">
    <location>
        <begin position="24"/>
        <end position="141"/>
    </location>
</feature>
<dbReference type="EMBL" id="AP019314">
    <property type="protein sequence ID" value="BBH39512.1"/>
    <property type="molecule type" value="Genomic_DNA"/>
</dbReference>
<evidence type="ECO:0000313" key="3">
    <source>
        <dbReference type="Proteomes" id="UP000278152"/>
    </source>
</evidence>